<feature type="region of interest" description="Alpha N-terminal domain (alpha-NTD)" evidence="11">
    <location>
        <begin position="1"/>
        <end position="228"/>
    </location>
</feature>
<dbReference type="Pfam" id="PF03118">
    <property type="entry name" value="RNA_pol_A_CTD"/>
    <property type="match status" value="1"/>
</dbReference>
<dbReference type="NCBIfam" id="NF003515">
    <property type="entry name" value="PRK05182.2-1"/>
    <property type="match status" value="1"/>
</dbReference>
<dbReference type="Gene3D" id="1.10.150.20">
    <property type="entry name" value="5' to 3' exonuclease, C-terminal subdomain"/>
    <property type="match status" value="1"/>
</dbReference>
<dbReference type="GO" id="GO:0005737">
    <property type="term" value="C:cytoplasm"/>
    <property type="evidence" value="ECO:0007669"/>
    <property type="project" value="UniProtKB-ARBA"/>
</dbReference>
<proteinExistence type="inferred from homology"/>
<dbReference type="Pfam" id="PF01193">
    <property type="entry name" value="RNA_pol_L"/>
    <property type="match status" value="1"/>
</dbReference>
<dbReference type="HAMAP" id="MF_00059">
    <property type="entry name" value="RNApol_bact_RpoA"/>
    <property type="match status" value="1"/>
</dbReference>
<sequence>MVTIGEKPWVKAAELSDKFGQFVVEPLPRGYGTTLGNPLRRILLSSLPGAAVTAVKIDGVSHEFSTIPGVTEDVLHMILNLKEIVIRSHSDQPKTVTLKAKGKGVVTAGDIEHDAEIEIINPGQKIATLDGNGKLNMELIIERGRGYVPAERNKKPNLPVGFIPTDSIFTPVIKVNIATEETRVGQEINYDRLVLSVWTNGSLKPDEAVKESAKILARHVDFFVHLGEKVETAGLEAERREEAPAAVLDMNIEDLEFSSRSLNCLKKAGVKTVRDLVGYSEPELMKFKNFGSKSLTEVHSKLAEYKLKLKGEE</sequence>
<dbReference type="InterPro" id="IPR011773">
    <property type="entry name" value="DNA-dir_RpoA"/>
</dbReference>
<evidence type="ECO:0000256" key="10">
    <source>
        <dbReference type="ARBA" id="ARBA00048552"/>
    </source>
</evidence>
<keyword evidence="5 11" id="KW-0808">Transferase</keyword>
<dbReference type="NCBIfam" id="TIGR02027">
    <property type="entry name" value="rpoA"/>
    <property type="match status" value="1"/>
</dbReference>
<keyword evidence="7 11" id="KW-0804">Transcription</keyword>
<evidence type="ECO:0000256" key="11">
    <source>
        <dbReference type="HAMAP-Rule" id="MF_00059"/>
    </source>
</evidence>
<evidence type="ECO:0000256" key="8">
    <source>
        <dbReference type="ARBA" id="ARBA00032524"/>
    </source>
</evidence>
<feature type="domain" description="DNA-directed RNA polymerase RpoA/D/Rpb3-type" evidence="12">
    <location>
        <begin position="19"/>
        <end position="226"/>
    </location>
</feature>
<feature type="region of interest" description="Alpha C-terminal domain (alpha-CTD)" evidence="11">
    <location>
        <begin position="247"/>
        <end position="313"/>
    </location>
</feature>
<evidence type="ECO:0000256" key="2">
    <source>
        <dbReference type="ARBA" id="ARBA00012418"/>
    </source>
</evidence>
<comment type="subunit">
    <text evidence="11">Homodimer. The RNAP catalytic core consists of 2 alpha, 1 beta, 1 beta' and 1 omega subunit. When a sigma factor is associated with the core the holoenzyme is formed, which can initiate transcription.</text>
</comment>
<evidence type="ECO:0000313" key="14">
    <source>
        <dbReference type="Proteomes" id="UP000178724"/>
    </source>
</evidence>
<evidence type="ECO:0000259" key="12">
    <source>
        <dbReference type="SMART" id="SM00662"/>
    </source>
</evidence>
<comment type="catalytic activity">
    <reaction evidence="10 11">
        <text>RNA(n) + a ribonucleoside 5'-triphosphate = RNA(n+1) + diphosphate</text>
        <dbReference type="Rhea" id="RHEA:21248"/>
        <dbReference type="Rhea" id="RHEA-COMP:14527"/>
        <dbReference type="Rhea" id="RHEA-COMP:17342"/>
        <dbReference type="ChEBI" id="CHEBI:33019"/>
        <dbReference type="ChEBI" id="CHEBI:61557"/>
        <dbReference type="ChEBI" id="CHEBI:140395"/>
        <dbReference type="EC" id="2.7.7.6"/>
    </reaction>
</comment>
<dbReference type="AlphaFoldDB" id="A0A1F4Q3V8"/>
<comment type="domain">
    <text evidence="11">The N-terminal domain is essential for RNAP assembly and basal transcription, whereas the C-terminal domain is involved in interaction with transcriptional regulators and with upstream promoter elements.</text>
</comment>
<evidence type="ECO:0000256" key="4">
    <source>
        <dbReference type="ARBA" id="ARBA00022478"/>
    </source>
</evidence>
<dbReference type="Pfam" id="PF01000">
    <property type="entry name" value="RNA_pol_A_bac"/>
    <property type="match status" value="1"/>
</dbReference>
<dbReference type="InterPro" id="IPR011262">
    <property type="entry name" value="DNA-dir_RNA_pol_insert"/>
</dbReference>
<dbReference type="SUPFAM" id="SSF56553">
    <property type="entry name" value="Insert subdomain of RNA polymerase alpha subunit"/>
    <property type="match status" value="1"/>
</dbReference>
<dbReference type="Gene3D" id="3.30.1360.10">
    <property type="entry name" value="RNA polymerase, RBP11-like subunit"/>
    <property type="match status" value="1"/>
</dbReference>
<dbReference type="NCBIfam" id="NF003513">
    <property type="entry name" value="PRK05182.1-2"/>
    <property type="match status" value="1"/>
</dbReference>
<protein>
    <recommendedName>
        <fullName evidence="3 11">DNA-directed RNA polymerase subunit alpha</fullName>
        <shortName evidence="11">RNAP subunit alpha</shortName>
        <ecNumber evidence="2 11">2.7.7.6</ecNumber>
    </recommendedName>
    <alternativeName>
        <fullName evidence="9 11">RNA polymerase subunit alpha</fullName>
    </alternativeName>
    <alternativeName>
        <fullName evidence="8 11">Transcriptase subunit alpha</fullName>
    </alternativeName>
</protein>
<comment type="caution">
    <text evidence="13">The sequence shown here is derived from an EMBL/GenBank/DDBJ whole genome shotgun (WGS) entry which is preliminary data.</text>
</comment>
<dbReference type="GO" id="GO:0000428">
    <property type="term" value="C:DNA-directed RNA polymerase complex"/>
    <property type="evidence" value="ECO:0007669"/>
    <property type="project" value="UniProtKB-KW"/>
</dbReference>
<dbReference type="GO" id="GO:0046983">
    <property type="term" value="F:protein dimerization activity"/>
    <property type="evidence" value="ECO:0007669"/>
    <property type="project" value="InterPro"/>
</dbReference>
<evidence type="ECO:0000256" key="7">
    <source>
        <dbReference type="ARBA" id="ARBA00023163"/>
    </source>
</evidence>
<dbReference type="Proteomes" id="UP000178724">
    <property type="component" value="Unassembled WGS sequence"/>
</dbReference>
<dbReference type="Gene3D" id="2.170.120.12">
    <property type="entry name" value="DNA-directed RNA polymerase, insert domain"/>
    <property type="match status" value="1"/>
</dbReference>
<dbReference type="FunFam" id="2.170.120.12:FF:000001">
    <property type="entry name" value="DNA-directed RNA polymerase subunit alpha"/>
    <property type="match status" value="1"/>
</dbReference>
<evidence type="ECO:0000256" key="9">
    <source>
        <dbReference type="ARBA" id="ARBA00033070"/>
    </source>
</evidence>
<dbReference type="GO" id="GO:0003899">
    <property type="term" value="F:DNA-directed RNA polymerase activity"/>
    <property type="evidence" value="ECO:0007669"/>
    <property type="project" value="UniProtKB-UniRule"/>
</dbReference>
<dbReference type="EMBL" id="METM01000007">
    <property type="protein sequence ID" value="OGB90557.1"/>
    <property type="molecule type" value="Genomic_DNA"/>
</dbReference>
<dbReference type="NCBIfam" id="NF003519">
    <property type="entry name" value="PRK05182.2-5"/>
    <property type="match status" value="1"/>
</dbReference>
<dbReference type="SUPFAM" id="SSF55257">
    <property type="entry name" value="RBP11-like subunits of RNA polymerase"/>
    <property type="match status" value="1"/>
</dbReference>
<dbReference type="EC" id="2.7.7.6" evidence="2 11"/>
<comment type="function">
    <text evidence="11">DNA-dependent RNA polymerase catalyzes the transcription of DNA into RNA using the four ribonucleoside triphosphates as substrates.</text>
</comment>
<dbReference type="GO" id="GO:0003677">
    <property type="term" value="F:DNA binding"/>
    <property type="evidence" value="ECO:0007669"/>
    <property type="project" value="UniProtKB-UniRule"/>
</dbReference>
<evidence type="ECO:0000256" key="3">
    <source>
        <dbReference type="ARBA" id="ARBA00015972"/>
    </source>
</evidence>
<comment type="similarity">
    <text evidence="1 11">Belongs to the RNA polymerase alpha chain family.</text>
</comment>
<evidence type="ECO:0000313" key="13">
    <source>
        <dbReference type="EMBL" id="OGB90557.1"/>
    </source>
</evidence>
<organism evidence="13 14">
    <name type="scientific">candidate division WOR-1 bacterium RIFCSPHIGHO2_01_FULL_53_15</name>
    <dbReference type="NCBI Taxonomy" id="1802564"/>
    <lineage>
        <taxon>Bacteria</taxon>
        <taxon>Bacillati</taxon>
        <taxon>Saganbacteria</taxon>
    </lineage>
</organism>
<dbReference type="SMART" id="SM00662">
    <property type="entry name" value="RPOLD"/>
    <property type="match status" value="1"/>
</dbReference>
<evidence type="ECO:0000256" key="6">
    <source>
        <dbReference type="ARBA" id="ARBA00022695"/>
    </source>
</evidence>
<evidence type="ECO:0000256" key="1">
    <source>
        <dbReference type="ARBA" id="ARBA00007123"/>
    </source>
</evidence>
<dbReference type="CDD" id="cd06928">
    <property type="entry name" value="RNAP_alpha_NTD"/>
    <property type="match status" value="1"/>
</dbReference>
<reference evidence="13 14" key="1">
    <citation type="journal article" date="2016" name="Nat. Commun.">
        <title>Thousands of microbial genomes shed light on interconnected biogeochemical processes in an aquifer system.</title>
        <authorList>
            <person name="Anantharaman K."/>
            <person name="Brown C.T."/>
            <person name="Hug L.A."/>
            <person name="Sharon I."/>
            <person name="Castelle C.J."/>
            <person name="Probst A.J."/>
            <person name="Thomas B.C."/>
            <person name="Singh A."/>
            <person name="Wilkins M.J."/>
            <person name="Karaoz U."/>
            <person name="Brodie E.L."/>
            <person name="Williams K.H."/>
            <person name="Hubbard S.S."/>
            <person name="Banfield J.F."/>
        </authorList>
    </citation>
    <scope>NUCLEOTIDE SEQUENCE [LARGE SCALE GENOMIC DNA]</scope>
</reference>
<dbReference type="GO" id="GO:0006351">
    <property type="term" value="P:DNA-templated transcription"/>
    <property type="evidence" value="ECO:0007669"/>
    <property type="project" value="UniProtKB-UniRule"/>
</dbReference>
<dbReference type="SUPFAM" id="SSF47789">
    <property type="entry name" value="C-terminal domain of RNA polymerase alpha subunit"/>
    <property type="match status" value="1"/>
</dbReference>
<name>A0A1F4Q3V8_UNCSA</name>
<evidence type="ECO:0000256" key="5">
    <source>
        <dbReference type="ARBA" id="ARBA00022679"/>
    </source>
</evidence>
<accession>A0A1F4Q3V8</accession>
<dbReference type="InterPro" id="IPR011263">
    <property type="entry name" value="DNA-dir_RNA_pol_RpoA/D/Rpb3"/>
</dbReference>
<dbReference type="InterPro" id="IPR036603">
    <property type="entry name" value="RBP11-like"/>
</dbReference>
<dbReference type="InterPro" id="IPR011260">
    <property type="entry name" value="RNAP_asu_C"/>
</dbReference>
<gene>
    <name evidence="11" type="primary">rpoA</name>
    <name evidence="13" type="ORF">A2625_03315</name>
</gene>
<dbReference type="InterPro" id="IPR036643">
    <property type="entry name" value="RNApol_insert_sf"/>
</dbReference>
<keyword evidence="4 11" id="KW-0240">DNA-directed RNA polymerase</keyword>
<keyword evidence="6 11" id="KW-0548">Nucleotidyltransferase</keyword>